<dbReference type="EC" id="5.2.1.8" evidence="3"/>
<reference evidence="13 14" key="1">
    <citation type="journal article" date="2011" name="Proc. Natl. Acad. Sci. U.S.A.">
        <title>Genome and transcriptome analyses of the mountain pine beetle-fungal symbiont Grosmannia clavigera, a lodgepole pine pathogen.</title>
        <authorList>
            <person name="DiGuistini S."/>
            <person name="Wang Y."/>
            <person name="Liao N.Y."/>
            <person name="Taylor G."/>
            <person name="Tanguay P."/>
            <person name="Feau N."/>
            <person name="Henrissat B."/>
            <person name="Chan S.K."/>
            <person name="Hesse-Orce U."/>
            <person name="Alamouti S.M."/>
            <person name="Tsui C.K.M."/>
            <person name="Docking R.T."/>
            <person name="Levasseur A."/>
            <person name="Haridas S."/>
            <person name="Robertson G."/>
            <person name="Birol I."/>
            <person name="Holt R.A."/>
            <person name="Marra M.A."/>
            <person name="Hamelin R.C."/>
            <person name="Hirst M."/>
            <person name="Jones S.J.M."/>
            <person name="Bohlmann J."/>
            <person name="Breuil C."/>
        </authorList>
    </citation>
    <scope>NUCLEOTIDE SEQUENCE [LARGE SCALE GENOMIC DNA]</scope>
    <source>
        <strain evidence="14">kw1407 / UAMH 11150</strain>
    </source>
</reference>
<keyword evidence="7 11" id="KW-0802">TPR repeat</keyword>
<proteinExistence type="predicted"/>
<dbReference type="eggNOG" id="KOG4642">
    <property type="taxonomic scope" value="Eukaryota"/>
</dbReference>
<dbReference type="AlphaFoldDB" id="F0X8P8"/>
<dbReference type="SUPFAM" id="SSF48452">
    <property type="entry name" value="TPR-like"/>
    <property type="match status" value="1"/>
</dbReference>
<dbReference type="STRING" id="655863.F0X8P8"/>
<evidence type="ECO:0000256" key="5">
    <source>
        <dbReference type="ARBA" id="ARBA00022737"/>
    </source>
</evidence>
<dbReference type="InParanoid" id="F0X8P8"/>
<keyword evidence="8" id="KW-0413">Isomerase</keyword>
<evidence type="ECO:0000256" key="3">
    <source>
        <dbReference type="ARBA" id="ARBA00013194"/>
    </source>
</evidence>
<evidence type="ECO:0000313" key="14">
    <source>
        <dbReference type="Proteomes" id="UP000007796"/>
    </source>
</evidence>
<accession>F0X8P8</accession>
<dbReference type="GO" id="GO:0051087">
    <property type="term" value="F:protein-folding chaperone binding"/>
    <property type="evidence" value="ECO:0007669"/>
    <property type="project" value="TreeGrafter"/>
</dbReference>
<dbReference type="InterPro" id="IPR045202">
    <property type="entry name" value="CHIP_RING-Ubox"/>
</dbReference>
<dbReference type="Proteomes" id="UP000007796">
    <property type="component" value="Unassembled WGS sequence"/>
</dbReference>
<evidence type="ECO:0000256" key="4">
    <source>
        <dbReference type="ARBA" id="ARBA00022679"/>
    </source>
</evidence>
<gene>
    <name evidence="13" type="ORF">CMQ_4125</name>
</gene>
<evidence type="ECO:0000313" key="13">
    <source>
        <dbReference type="EMBL" id="EFX06056.1"/>
    </source>
</evidence>
<evidence type="ECO:0000259" key="12">
    <source>
        <dbReference type="PROSITE" id="PS51698"/>
    </source>
</evidence>
<evidence type="ECO:0000256" key="7">
    <source>
        <dbReference type="ARBA" id="ARBA00022803"/>
    </source>
</evidence>
<dbReference type="GO" id="GO:0006515">
    <property type="term" value="P:protein quality control for misfolded or incompletely synthesized proteins"/>
    <property type="evidence" value="ECO:0007669"/>
    <property type="project" value="TreeGrafter"/>
</dbReference>
<feature type="repeat" description="TPR" evidence="11">
    <location>
        <begin position="6"/>
        <end position="39"/>
    </location>
</feature>
<dbReference type="GO" id="GO:0003755">
    <property type="term" value="F:peptidyl-prolyl cis-trans isomerase activity"/>
    <property type="evidence" value="ECO:0007669"/>
    <property type="project" value="UniProtKB-KW"/>
</dbReference>
<dbReference type="GO" id="GO:0005737">
    <property type="term" value="C:cytoplasm"/>
    <property type="evidence" value="ECO:0007669"/>
    <property type="project" value="TreeGrafter"/>
</dbReference>
<dbReference type="OrthoDB" id="629492at2759"/>
<organism evidence="14">
    <name type="scientific">Grosmannia clavigera (strain kw1407 / UAMH 11150)</name>
    <name type="common">Blue stain fungus</name>
    <name type="synonym">Graphiocladiella clavigera</name>
    <dbReference type="NCBI Taxonomy" id="655863"/>
    <lineage>
        <taxon>Eukaryota</taxon>
        <taxon>Fungi</taxon>
        <taxon>Dikarya</taxon>
        <taxon>Ascomycota</taxon>
        <taxon>Pezizomycotina</taxon>
        <taxon>Sordariomycetes</taxon>
        <taxon>Sordariomycetidae</taxon>
        <taxon>Ophiostomatales</taxon>
        <taxon>Ophiostomataceae</taxon>
        <taxon>Leptographium</taxon>
    </lineage>
</organism>
<evidence type="ECO:0000256" key="8">
    <source>
        <dbReference type="ARBA" id="ARBA00023110"/>
    </source>
</evidence>
<evidence type="ECO:0000256" key="2">
    <source>
        <dbReference type="ARBA" id="ARBA00012483"/>
    </source>
</evidence>
<dbReference type="InterPro" id="IPR019734">
    <property type="entry name" value="TPR_rpt"/>
</dbReference>
<dbReference type="InterPro" id="IPR013083">
    <property type="entry name" value="Znf_RING/FYVE/PHD"/>
</dbReference>
<dbReference type="InterPro" id="IPR011990">
    <property type="entry name" value="TPR-like_helical_dom_sf"/>
</dbReference>
<dbReference type="GO" id="GO:0045862">
    <property type="term" value="P:positive regulation of proteolysis"/>
    <property type="evidence" value="ECO:0007669"/>
    <property type="project" value="TreeGrafter"/>
</dbReference>
<comment type="catalytic activity">
    <reaction evidence="1">
        <text>S-ubiquitinyl-[E2 ubiquitin-conjugating enzyme]-L-cysteine + [acceptor protein]-L-lysine = [E2 ubiquitin-conjugating enzyme]-L-cysteine + N(6)-ubiquitinyl-[acceptor protein]-L-lysine.</text>
        <dbReference type="EC" id="2.3.2.27"/>
    </reaction>
</comment>
<evidence type="ECO:0000256" key="9">
    <source>
        <dbReference type="ARBA" id="ARBA00044534"/>
    </source>
</evidence>
<dbReference type="SMART" id="SM00028">
    <property type="entry name" value="TPR"/>
    <property type="match status" value="3"/>
</dbReference>
<dbReference type="PROSITE" id="PS51698">
    <property type="entry name" value="U_BOX"/>
    <property type="match status" value="1"/>
</dbReference>
<dbReference type="GeneID" id="25977302"/>
<keyword evidence="6" id="KW-0833">Ubl conjugation pathway</keyword>
<dbReference type="GO" id="GO:0000209">
    <property type="term" value="P:protein polyubiquitination"/>
    <property type="evidence" value="ECO:0007669"/>
    <property type="project" value="TreeGrafter"/>
</dbReference>
<dbReference type="PANTHER" id="PTHR46803">
    <property type="entry name" value="E3 UBIQUITIN-PROTEIN LIGASE CHIP"/>
    <property type="match status" value="1"/>
</dbReference>
<keyword evidence="14" id="KW-1185">Reference proteome</keyword>
<name>F0X8P8_GROCL</name>
<dbReference type="SMART" id="SM00504">
    <property type="entry name" value="Ubox"/>
    <property type="match status" value="1"/>
</dbReference>
<feature type="domain" description="U-box" evidence="12">
    <location>
        <begin position="196"/>
        <end position="269"/>
    </location>
</feature>
<dbReference type="GO" id="GO:0061630">
    <property type="term" value="F:ubiquitin protein ligase activity"/>
    <property type="evidence" value="ECO:0007669"/>
    <property type="project" value="UniProtKB-EC"/>
</dbReference>
<keyword evidence="4" id="KW-0808">Transferase</keyword>
<evidence type="ECO:0000256" key="11">
    <source>
        <dbReference type="PROSITE-ProRule" id="PRU00339"/>
    </source>
</evidence>
<dbReference type="InterPro" id="IPR003613">
    <property type="entry name" value="Ubox_domain"/>
</dbReference>
<dbReference type="CDD" id="cd16654">
    <property type="entry name" value="RING-Ubox_CHIP"/>
    <property type="match status" value="1"/>
</dbReference>
<evidence type="ECO:0000256" key="10">
    <source>
        <dbReference type="ARBA" id="ARBA00044543"/>
    </source>
</evidence>
<dbReference type="Gene3D" id="3.30.40.10">
    <property type="entry name" value="Zinc/RING finger domain, C3HC4 (zinc finger)"/>
    <property type="match status" value="1"/>
</dbReference>
<dbReference type="EMBL" id="GL629735">
    <property type="protein sequence ID" value="EFX06056.1"/>
    <property type="molecule type" value="Genomic_DNA"/>
</dbReference>
<keyword evidence="5" id="KW-0677">Repeat</keyword>
<keyword evidence="8" id="KW-0697">Rotamase</keyword>
<dbReference type="HOGENOM" id="CLU_056455_1_1_1"/>
<dbReference type="Gene3D" id="1.25.40.10">
    <property type="entry name" value="Tetratricopeptide repeat domain"/>
    <property type="match status" value="1"/>
</dbReference>
<dbReference type="PROSITE" id="PS50005">
    <property type="entry name" value="TPR"/>
    <property type="match status" value="1"/>
</dbReference>
<dbReference type="RefSeq" id="XP_014175538.1">
    <property type="nucleotide sequence ID" value="XM_014320063.1"/>
</dbReference>
<dbReference type="GO" id="GO:0071218">
    <property type="term" value="P:cellular response to misfolded protein"/>
    <property type="evidence" value="ECO:0007669"/>
    <property type="project" value="TreeGrafter"/>
</dbReference>
<dbReference type="SUPFAM" id="SSF57850">
    <property type="entry name" value="RING/U-box"/>
    <property type="match status" value="1"/>
</dbReference>
<dbReference type="GO" id="GO:0043161">
    <property type="term" value="P:proteasome-mediated ubiquitin-dependent protein catabolic process"/>
    <property type="evidence" value="ECO:0007669"/>
    <property type="project" value="TreeGrafter"/>
</dbReference>
<sequence length="272" mass="31134">MSSAKALSLKEEGNRHFQEGDYAGADALYSKAIIADPTNPTLYTNRSMARLKLDMWDSVTSDCKACLEIAPNNMKGHYYLAQAELALKAFDDAVAHAKCAHEICIESNDKSLTAVTALVLRCKKERWEDRERRRLREDAQLEAQVLSLMETERDRDLKNADNDGDRKEIAEEWEEKLSHLSDTFERARVESEKRREVPDWVIDDITFGIMVDPVITKTGKSYERSAILEHLRRSSTDPLTRETLTPADLRPNINLKQACEEFLDKNGWAVDW</sequence>
<evidence type="ECO:0000256" key="6">
    <source>
        <dbReference type="ARBA" id="ARBA00022786"/>
    </source>
</evidence>
<evidence type="ECO:0000256" key="1">
    <source>
        <dbReference type="ARBA" id="ARBA00000900"/>
    </source>
</evidence>
<dbReference type="EC" id="2.3.2.27" evidence="2"/>
<protein>
    <recommendedName>
        <fullName evidence="9">E3 ubiquitin-protein ligase CHIP</fullName>
        <ecNumber evidence="2">2.3.2.27</ecNumber>
        <ecNumber evidence="3">5.2.1.8</ecNumber>
    </recommendedName>
    <alternativeName>
        <fullName evidence="10">RING-type E3 ubiquitin transferase CHIP</fullName>
    </alternativeName>
</protein>
<dbReference type="PANTHER" id="PTHR46803:SF2">
    <property type="entry name" value="E3 UBIQUITIN-PROTEIN LIGASE CHIP"/>
    <property type="match status" value="1"/>
</dbReference>
<dbReference type="Pfam" id="PF04564">
    <property type="entry name" value="U-box"/>
    <property type="match status" value="1"/>
</dbReference>